<comment type="similarity">
    <text evidence="7">Belongs to the binding-protein-dependent transport system permease family.</text>
</comment>
<dbReference type="GO" id="GO:0005886">
    <property type="term" value="C:plasma membrane"/>
    <property type="evidence" value="ECO:0007669"/>
    <property type="project" value="UniProtKB-SubCell"/>
</dbReference>
<evidence type="ECO:0000256" key="7">
    <source>
        <dbReference type="RuleBase" id="RU363032"/>
    </source>
</evidence>
<dbReference type="OrthoDB" id="3173654at2"/>
<accession>A0A5A7NQW5</accession>
<evidence type="ECO:0000313" key="10">
    <source>
        <dbReference type="Proteomes" id="UP000325307"/>
    </source>
</evidence>
<keyword evidence="2 7" id="KW-0813">Transport</keyword>
<dbReference type="CDD" id="cd06261">
    <property type="entry name" value="TM_PBP2"/>
    <property type="match status" value="1"/>
</dbReference>
<dbReference type="Gene3D" id="1.10.3720.10">
    <property type="entry name" value="MetI-like"/>
    <property type="match status" value="1"/>
</dbReference>
<comment type="subcellular location">
    <subcellularLocation>
        <location evidence="1 7">Cell membrane</location>
        <topology evidence="1 7">Multi-pass membrane protein</topology>
    </subcellularLocation>
</comment>
<evidence type="ECO:0000313" key="9">
    <source>
        <dbReference type="EMBL" id="GER23190.1"/>
    </source>
</evidence>
<protein>
    <submittedName>
        <fullName evidence="9">Nitrate ABC transporter permease</fullName>
    </submittedName>
</protein>
<feature type="transmembrane region" description="Helical" evidence="7">
    <location>
        <begin position="63"/>
        <end position="88"/>
    </location>
</feature>
<dbReference type="SUPFAM" id="SSF161098">
    <property type="entry name" value="MetI-like"/>
    <property type="match status" value="1"/>
</dbReference>
<evidence type="ECO:0000256" key="5">
    <source>
        <dbReference type="ARBA" id="ARBA00022989"/>
    </source>
</evidence>
<sequence>MKTGKLSAWLFVTLAVPAVILALWTLLAELTESLYWPSPLAIARVFPKAWLDGRMTEDVLPSLVRLALGYLCALAIGIAVGLVVGSVRRLRLAVEPVFEFFRAIPPPVLVPIMMLIAGIGDGMKISVIAFGCVWPILINTVEGVRGIDGVQIDTARSYSLRRRQRLLNVTIPSAAPKIFVGARQSLAIGLIMMVISEMFAASNGLGYNIVQFQRLFQLKEMWSGIILLGIIGVAANAIFKLVEKRCLRWYLGMQSQER</sequence>
<keyword evidence="4 7" id="KW-0812">Transmembrane</keyword>
<comment type="caution">
    <text evidence="9">The sequence shown here is derived from an EMBL/GenBank/DDBJ whole genome shotgun (WGS) entry which is preliminary data.</text>
</comment>
<keyword evidence="10" id="KW-1185">Reference proteome</keyword>
<evidence type="ECO:0000256" key="3">
    <source>
        <dbReference type="ARBA" id="ARBA00022475"/>
    </source>
</evidence>
<organism evidence="9 10">
    <name type="scientific">Zafaria cholistanensis</name>
    <dbReference type="NCBI Taxonomy" id="1682741"/>
    <lineage>
        <taxon>Bacteria</taxon>
        <taxon>Bacillati</taxon>
        <taxon>Actinomycetota</taxon>
        <taxon>Actinomycetes</taxon>
        <taxon>Micrococcales</taxon>
        <taxon>Micrococcaceae</taxon>
        <taxon>Zafaria</taxon>
    </lineage>
</organism>
<feature type="domain" description="ABC transmembrane type-1" evidence="8">
    <location>
        <begin position="59"/>
        <end position="243"/>
    </location>
</feature>
<evidence type="ECO:0000256" key="6">
    <source>
        <dbReference type="ARBA" id="ARBA00023136"/>
    </source>
</evidence>
<dbReference type="PANTHER" id="PTHR30151">
    <property type="entry name" value="ALKANE SULFONATE ABC TRANSPORTER-RELATED, MEMBRANE SUBUNIT"/>
    <property type="match status" value="1"/>
</dbReference>
<evidence type="ECO:0000256" key="1">
    <source>
        <dbReference type="ARBA" id="ARBA00004651"/>
    </source>
</evidence>
<dbReference type="GO" id="GO:0055085">
    <property type="term" value="P:transmembrane transport"/>
    <property type="evidence" value="ECO:0007669"/>
    <property type="project" value="InterPro"/>
</dbReference>
<feature type="transmembrane region" description="Helical" evidence="7">
    <location>
        <begin position="186"/>
        <end position="209"/>
    </location>
</feature>
<evidence type="ECO:0000256" key="2">
    <source>
        <dbReference type="ARBA" id="ARBA00022448"/>
    </source>
</evidence>
<keyword evidence="3" id="KW-1003">Cell membrane</keyword>
<dbReference type="Proteomes" id="UP000325307">
    <property type="component" value="Unassembled WGS sequence"/>
</dbReference>
<dbReference type="InterPro" id="IPR035906">
    <property type="entry name" value="MetI-like_sf"/>
</dbReference>
<dbReference type="PROSITE" id="PS50928">
    <property type="entry name" value="ABC_TM1"/>
    <property type="match status" value="1"/>
</dbReference>
<dbReference type="EMBL" id="BKDJ01000007">
    <property type="protein sequence ID" value="GER23190.1"/>
    <property type="molecule type" value="Genomic_DNA"/>
</dbReference>
<dbReference type="Pfam" id="PF00528">
    <property type="entry name" value="BPD_transp_1"/>
    <property type="match status" value="1"/>
</dbReference>
<proteinExistence type="inferred from homology"/>
<reference evidence="9 10" key="1">
    <citation type="submission" date="2019-09" db="EMBL/GenBank/DDBJ databases">
        <title>Arthrobacter zafarii sp. nov., a moderately thermotolerant and halotolerant actinobacterium isolated from Cholistan desert soil of Pakistan.</title>
        <authorList>
            <person name="Amin A."/>
            <person name="Ahmed I."/>
            <person name="Khalid N."/>
            <person name="Schumann P."/>
            <person name="Busse H.J."/>
            <person name="Khan I.U."/>
            <person name="Li S."/>
            <person name="Li W.J."/>
        </authorList>
    </citation>
    <scope>NUCLEOTIDE SEQUENCE [LARGE SCALE GENOMIC DNA]</scope>
    <source>
        <strain evidence="9 10">NCCP-1664</strain>
    </source>
</reference>
<keyword evidence="5 7" id="KW-1133">Transmembrane helix</keyword>
<evidence type="ECO:0000259" key="8">
    <source>
        <dbReference type="PROSITE" id="PS50928"/>
    </source>
</evidence>
<dbReference type="RefSeq" id="WP_149956792.1">
    <property type="nucleotide sequence ID" value="NZ_BKDJ01000007.1"/>
</dbReference>
<feature type="transmembrane region" description="Helical" evidence="7">
    <location>
        <begin position="108"/>
        <end position="137"/>
    </location>
</feature>
<gene>
    <name evidence="9" type="primary">ssuC_4</name>
    <name evidence="9" type="ORF">NCCP1664_16860</name>
</gene>
<evidence type="ECO:0000256" key="4">
    <source>
        <dbReference type="ARBA" id="ARBA00022692"/>
    </source>
</evidence>
<feature type="transmembrane region" description="Helical" evidence="7">
    <location>
        <begin position="221"/>
        <end position="239"/>
    </location>
</feature>
<dbReference type="PANTHER" id="PTHR30151:SF0">
    <property type="entry name" value="ABC TRANSPORTER PERMEASE PROTEIN MJ0413-RELATED"/>
    <property type="match status" value="1"/>
</dbReference>
<dbReference type="InterPro" id="IPR000515">
    <property type="entry name" value="MetI-like"/>
</dbReference>
<feature type="transmembrane region" description="Helical" evidence="7">
    <location>
        <begin position="7"/>
        <end position="27"/>
    </location>
</feature>
<name>A0A5A7NQW5_9MICC</name>
<dbReference type="AlphaFoldDB" id="A0A5A7NQW5"/>
<keyword evidence="6 7" id="KW-0472">Membrane</keyword>